<reference evidence="1" key="2">
    <citation type="journal article" date="2015" name="Data Brief">
        <title>Shoot transcriptome of the giant reed, Arundo donax.</title>
        <authorList>
            <person name="Barrero R.A."/>
            <person name="Guerrero F.D."/>
            <person name="Moolhuijzen P."/>
            <person name="Goolsby J.A."/>
            <person name="Tidwell J."/>
            <person name="Bellgard S.E."/>
            <person name="Bellgard M.I."/>
        </authorList>
    </citation>
    <scope>NUCLEOTIDE SEQUENCE</scope>
    <source>
        <tissue evidence="1">Shoot tissue taken approximately 20 cm above the soil surface</tissue>
    </source>
</reference>
<organism evidence="1">
    <name type="scientific">Arundo donax</name>
    <name type="common">Giant reed</name>
    <name type="synonym">Donax arundinaceus</name>
    <dbReference type="NCBI Taxonomy" id="35708"/>
    <lineage>
        <taxon>Eukaryota</taxon>
        <taxon>Viridiplantae</taxon>
        <taxon>Streptophyta</taxon>
        <taxon>Embryophyta</taxon>
        <taxon>Tracheophyta</taxon>
        <taxon>Spermatophyta</taxon>
        <taxon>Magnoliopsida</taxon>
        <taxon>Liliopsida</taxon>
        <taxon>Poales</taxon>
        <taxon>Poaceae</taxon>
        <taxon>PACMAD clade</taxon>
        <taxon>Arundinoideae</taxon>
        <taxon>Arundineae</taxon>
        <taxon>Arundo</taxon>
    </lineage>
</organism>
<reference evidence="1" key="1">
    <citation type="submission" date="2014-09" db="EMBL/GenBank/DDBJ databases">
        <authorList>
            <person name="Magalhaes I.L.F."/>
            <person name="Oliveira U."/>
            <person name="Santos F.R."/>
            <person name="Vidigal T.H.D.A."/>
            <person name="Brescovit A.D."/>
            <person name="Santos A.J."/>
        </authorList>
    </citation>
    <scope>NUCLEOTIDE SEQUENCE</scope>
    <source>
        <tissue evidence="1">Shoot tissue taken approximately 20 cm above the soil surface</tissue>
    </source>
</reference>
<name>A0A0A9F7R9_ARUDO</name>
<accession>A0A0A9F7R9</accession>
<proteinExistence type="predicted"/>
<evidence type="ECO:0000313" key="1">
    <source>
        <dbReference type="EMBL" id="JAE09070.1"/>
    </source>
</evidence>
<dbReference type="AlphaFoldDB" id="A0A0A9F7R9"/>
<protein>
    <submittedName>
        <fullName evidence="1">Fie2</fullName>
    </submittedName>
</protein>
<dbReference type="EMBL" id="GBRH01188826">
    <property type="protein sequence ID" value="JAE09070.1"/>
    <property type="molecule type" value="Transcribed_RNA"/>
</dbReference>
<sequence>MDARYYGVFATVGGNRVTTYRLSLPGEW</sequence>